<proteinExistence type="predicted"/>
<protein>
    <recommendedName>
        <fullName evidence="3">Lipoprotein</fullName>
    </recommendedName>
</protein>
<sequence>MRRLFLVVISCLFLAGCDRSIKVFGITLGGDFEKIKEQGLVKKVDLISSKKHFILADLKKVPSPEAGDSANYFVQVIDGKIVGVVATVKDDSSSYYKNLSSYAHSKLGEPVATENNITDSDAVKKIPYGCVEKRSCLGTKYSVYRKDNVNSIISTGNGETRIQFDTDDLKSAL</sequence>
<evidence type="ECO:0008006" key="3">
    <source>
        <dbReference type="Google" id="ProtNLM"/>
    </source>
</evidence>
<dbReference type="AlphaFoldDB" id="A0A1I5CSQ1"/>
<dbReference type="PROSITE" id="PS51257">
    <property type="entry name" value="PROKAR_LIPOPROTEIN"/>
    <property type="match status" value="1"/>
</dbReference>
<dbReference type="RefSeq" id="WP_092519906.1">
    <property type="nucleotide sequence ID" value="NZ_CAWRAH010000069.1"/>
</dbReference>
<accession>A0A1I5CSQ1</accession>
<dbReference type="EMBL" id="FOVO01000030">
    <property type="protein sequence ID" value="SFN89973.1"/>
    <property type="molecule type" value="Genomic_DNA"/>
</dbReference>
<gene>
    <name evidence="1" type="ORF">SAMN05421579_1307</name>
</gene>
<evidence type="ECO:0000313" key="1">
    <source>
        <dbReference type="EMBL" id="SFN89973.1"/>
    </source>
</evidence>
<name>A0A1I5CSQ1_9GAMM</name>
<dbReference type="OrthoDB" id="7062105at2"/>
<dbReference type="Proteomes" id="UP000199011">
    <property type="component" value="Unassembled WGS sequence"/>
</dbReference>
<reference evidence="2" key="1">
    <citation type="submission" date="2016-10" db="EMBL/GenBank/DDBJ databases">
        <authorList>
            <person name="Varghese N."/>
            <person name="Submissions S."/>
        </authorList>
    </citation>
    <scope>NUCLEOTIDE SEQUENCE [LARGE SCALE GENOMIC DNA]</scope>
    <source>
        <strain evidence="2">DSM 16522</strain>
    </source>
</reference>
<keyword evidence="2" id="KW-1185">Reference proteome</keyword>
<organism evidence="1 2">
    <name type="scientific">Xenorhabdus japonica</name>
    <dbReference type="NCBI Taxonomy" id="53341"/>
    <lineage>
        <taxon>Bacteria</taxon>
        <taxon>Pseudomonadati</taxon>
        <taxon>Pseudomonadota</taxon>
        <taxon>Gammaproteobacteria</taxon>
        <taxon>Enterobacterales</taxon>
        <taxon>Morganellaceae</taxon>
        <taxon>Xenorhabdus</taxon>
    </lineage>
</organism>
<evidence type="ECO:0000313" key="2">
    <source>
        <dbReference type="Proteomes" id="UP000199011"/>
    </source>
</evidence>
<dbReference type="STRING" id="53341.SAMN05421579_1307"/>